<comment type="caution">
    <text evidence="1">The sequence shown here is derived from an EMBL/GenBank/DDBJ whole genome shotgun (WGS) entry which is preliminary data.</text>
</comment>
<organism evidence="1 2">
    <name type="scientific">Roseofilum acuticapitatum BLCC-M154</name>
    <dbReference type="NCBI Taxonomy" id="3022444"/>
    <lineage>
        <taxon>Bacteria</taxon>
        <taxon>Bacillati</taxon>
        <taxon>Cyanobacteriota</taxon>
        <taxon>Cyanophyceae</taxon>
        <taxon>Desertifilales</taxon>
        <taxon>Desertifilaceae</taxon>
        <taxon>Roseofilum</taxon>
        <taxon>Roseofilum acuticapitatum</taxon>
    </lineage>
</organism>
<proteinExistence type="predicted"/>
<accession>A0ABT7AWD6</accession>
<sequence length="298" mass="34443">MAYSQPQPLQDQFLLHMGQQIFNHNRNSEAQKRCFWHRWHPDNFKEQHPAIKVKITKDLNSNSALSNINKTIQEVVEKIKTTFGQQMELDGVNLDDLKHKKTGAPSESDVGPWKVCYDWLWDKAFPRWAFGKLQKQQQVAAKPGWLELVPKELVPNQEDHRIAVGRPNNPPQELRVNQGYQLQLQVPVPGYLLLLLREKDGSYSLCPSGAFSKQYELSESVEWIPRVNADYQDMTFNVGEAEFLAIVLRDGWPFSDFPEDEIPELTGAQMVEVWETLQTVEWQGFYRRYTVVGAGSQD</sequence>
<keyword evidence="2" id="KW-1185">Reference proteome</keyword>
<evidence type="ECO:0000313" key="2">
    <source>
        <dbReference type="Proteomes" id="UP001235303"/>
    </source>
</evidence>
<reference evidence="1 2" key="1">
    <citation type="submission" date="2023-01" db="EMBL/GenBank/DDBJ databases">
        <title>Novel diversity within Roseofilum (Cyanobacteria; Desertifilaceae) from marine benthic mats with descriptions of four novel species.</title>
        <authorList>
            <person name="Wang Y."/>
            <person name="Berthold D.E."/>
            <person name="Hu J."/>
            <person name="Lefler F.W."/>
            <person name="Laughinghouse H.D. IV."/>
        </authorList>
    </citation>
    <scope>NUCLEOTIDE SEQUENCE [LARGE SCALE GENOMIC DNA]</scope>
    <source>
        <strain evidence="1 2">BLCC-M154</strain>
    </source>
</reference>
<protein>
    <recommendedName>
        <fullName evidence="3">DUF4384 domain-containing protein</fullName>
    </recommendedName>
</protein>
<dbReference type="Proteomes" id="UP001235303">
    <property type="component" value="Unassembled WGS sequence"/>
</dbReference>
<name>A0ABT7AWD6_9CYAN</name>
<evidence type="ECO:0008006" key="3">
    <source>
        <dbReference type="Google" id="ProtNLM"/>
    </source>
</evidence>
<dbReference type="RefSeq" id="WP_283754940.1">
    <property type="nucleotide sequence ID" value="NZ_JAQOSP010000107.1"/>
</dbReference>
<evidence type="ECO:0000313" key="1">
    <source>
        <dbReference type="EMBL" id="MDJ1171185.1"/>
    </source>
</evidence>
<gene>
    <name evidence="1" type="ORF">PMG71_17290</name>
</gene>
<dbReference type="EMBL" id="JAQOSP010000107">
    <property type="protein sequence ID" value="MDJ1171185.1"/>
    <property type="molecule type" value="Genomic_DNA"/>
</dbReference>